<sequence>MLPAQPNRSLMDGLACLQALATSERPVGTRELARRLGLEPTRVNRLLRTLASMGLAEQDEHRKYRPGPGIHVLAAQSLHGSGLIDLSLRHLRGLHDFGHSVALGVLWRDQVSYLYHVGPDEPAAHMLQGLPFPATASGIGIALLAHETEEHVRELYAPTEPSHFLLSSEPPELDGDHGLLALLKRTREQGYALVDTEPGRRTIAVAVGDQPYAAVGVSGAFGDDVVPALRTALFEVAQKIDNSKEQA</sequence>
<dbReference type="RefSeq" id="WP_132101040.1">
    <property type="nucleotide sequence ID" value="NZ_SMLB01000001.1"/>
</dbReference>
<organism evidence="5 6">
    <name type="scientific">Jiangella aurantiaca</name>
    <dbReference type="NCBI Taxonomy" id="2530373"/>
    <lineage>
        <taxon>Bacteria</taxon>
        <taxon>Bacillati</taxon>
        <taxon>Actinomycetota</taxon>
        <taxon>Actinomycetes</taxon>
        <taxon>Jiangellales</taxon>
        <taxon>Jiangellaceae</taxon>
        <taxon>Jiangella</taxon>
    </lineage>
</organism>
<dbReference type="EMBL" id="SMLB01000001">
    <property type="protein sequence ID" value="TDD72965.1"/>
    <property type="molecule type" value="Genomic_DNA"/>
</dbReference>
<evidence type="ECO:0000256" key="1">
    <source>
        <dbReference type="ARBA" id="ARBA00023015"/>
    </source>
</evidence>
<proteinExistence type="predicted"/>
<dbReference type="OrthoDB" id="4924204at2"/>
<dbReference type="InterPro" id="IPR036390">
    <property type="entry name" value="WH_DNA-bd_sf"/>
</dbReference>
<dbReference type="InterPro" id="IPR036388">
    <property type="entry name" value="WH-like_DNA-bd_sf"/>
</dbReference>
<evidence type="ECO:0000256" key="3">
    <source>
        <dbReference type="ARBA" id="ARBA00023163"/>
    </source>
</evidence>
<keyword evidence="2" id="KW-0238">DNA-binding</keyword>
<dbReference type="PANTHER" id="PTHR30136:SF34">
    <property type="entry name" value="TRANSCRIPTIONAL REGULATOR"/>
    <property type="match status" value="1"/>
</dbReference>
<protein>
    <submittedName>
        <fullName evidence="5">IclR family transcriptional regulator</fullName>
    </submittedName>
</protein>
<gene>
    <name evidence="5" type="ORF">E1262_00255</name>
</gene>
<accession>A0A4R5ALY9</accession>
<evidence type="ECO:0000313" key="6">
    <source>
        <dbReference type="Proteomes" id="UP000295217"/>
    </source>
</evidence>
<dbReference type="AlphaFoldDB" id="A0A4R5ALY9"/>
<dbReference type="InterPro" id="IPR029016">
    <property type="entry name" value="GAF-like_dom_sf"/>
</dbReference>
<keyword evidence="1" id="KW-0805">Transcription regulation</keyword>
<feature type="domain" description="HTH iclR-type" evidence="4">
    <location>
        <begin position="7"/>
        <end position="68"/>
    </location>
</feature>
<dbReference type="Proteomes" id="UP000295217">
    <property type="component" value="Unassembled WGS sequence"/>
</dbReference>
<dbReference type="InterPro" id="IPR005471">
    <property type="entry name" value="Tscrpt_reg_IclR_N"/>
</dbReference>
<dbReference type="GO" id="GO:0003677">
    <property type="term" value="F:DNA binding"/>
    <property type="evidence" value="ECO:0007669"/>
    <property type="project" value="UniProtKB-KW"/>
</dbReference>
<dbReference type="GO" id="GO:0003700">
    <property type="term" value="F:DNA-binding transcription factor activity"/>
    <property type="evidence" value="ECO:0007669"/>
    <property type="project" value="TreeGrafter"/>
</dbReference>
<keyword evidence="3" id="KW-0804">Transcription</keyword>
<dbReference type="Gene3D" id="3.30.450.40">
    <property type="match status" value="1"/>
</dbReference>
<dbReference type="Gene3D" id="1.10.10.10">
    <property type="entry name" value="Winged helix-like DNA-binding domain superfamily/Winged helix DNA-binding domain"/>
    <property type="match status" value="1"/>
</dbReference>
<dbReference type="InterPro" id="IPR014757">
    <property type="entry name" value="Tscrpt_reg_IclR_C"/>
</dbReference>
<evidence type="ECO:0000259" key="4">
    <source>
        <dbReference type="PROSITE" id="PS51077"/>
    </source>
</evidence>
<comment type="caution">
    <text evidence="5">The sequence shown here is derived from an EMBL/GenBank/DDBJ whole genome shotgun (WGS) entry which is preliminary data.</text>
</comment>
<dbReference type="SUPFAM" id="SSF55781">
    <property type="entry name" value="GAF domain-like"/>
    <property type="match status" value="1"/>
</dbReference>
<dbReference type="PANTHER" id="PTHR30136">
    <property type="entry name" value="HELIX-TURN-HELIX TRANSCRIPTIONAL REGULATOR, ICLR FAMILY"/>
    <property type="match status" value="1"/>
</dbReference>
<dbReference type="GO" id="GO:0045892">
    <property type="term" value="P:negative regulation of DNA-templated transcription"/>
    <property type="evidence" value="ECO:0007669"/>
    <property type="project" value="TreeGrafter"/>
</dbReference>
<evidence type="ECO:0000256" key="2">
    <source>
        <dbReference type="ARBA" id="ARBA00023125"/>
    </source>
</evidence>
<dbReference type="InterPro" id="IPR050707">
    <property type="entry name" value="HTH_MetabolicPath_Reg"/>
</dbReference>
<evidence type="ECO:0000313" key="5">
    <source>
        <dbReference type="EMBL" id="TDD72965.1"/>
    </source>
</evidence>
<dbReference type="SMART" id="SM00346">
    <property type="entry name" value="HTH_ICLR"/>
    <property type="match status" value="1"/>
</dbReference>
<reference evidence="5 6" key="1">
    <citation type="submission" date="2019-02" db="EMBL/GenBank/DDBJ databases">
        <title>Draft genome sequences of novel Actinobacteria.</title>
        <authorList>
            <person name="Sahin N."/>
            <person name="Ay H."/>
            <person name="Saygin H."/>
        </authorList>
    </citation>
    <scope>NUCLEOTIDE SEQUENCE [LARGE SCALE GENOMIC DNA]</scope>
    <source>
        <strain evidence="5 6">8K307</strain>
    </source>
</reference>
<dbReference type="SUPFAM" id="SSF46785">
    <property type="entry name" value="Winged helix' DNA-binding domain"/>
    <property type="match status" value="1"/>
</dbReference>
<keyword evidence="6" id="KW-1185">Reference proteome</keyword>
<dbReference type="Pfam" id="PF09339">
    <property type="entry name" value="HTH_IclR"/>
    <property type="match status" value="1"/>
</dbReference>
<name>A0A4R5ALY9_9ACTN</name>
<dbReference type="PROSITE" id="PS51077">
    <property type="entry name" value="HTH_ICLR"/>
    <property type="match status" value="1"/>
</dbReference>
<dbReference type="Pfam" id="PF01614">
    <property type="entry name" value="IclR_C"/>
    <property type="match status" value="1"/>
</dbReference>